<gene>
    <name evidence="3" type="ORF">SNAT2548_LOCUS26060</name>
    <name evidence="2" type="ORF">SNAT2548_LOCUS9456</name>
</gene>
<evidence type="ECO:0000313" key="4">
    <source>
        <dbReference type="Proteomes" id="UP000604046"/>
    </source>
</evidence>
<name>A0A812S4I6_9DINO</name>
<dbReference type="Proteomes" id="UP000604046">
    <property type="component" value="Unassembled WGS sequence"/>
</dbReference>
<evidence type="ECO:0000313" key="2">
    <source>
        <dbReference type="EMBL" id="CAE7231151.1"/>
    </source>
</evidence>
<reference evidence="3" key="1">
    <citation type="submission" date="2021-02" db="EMBL/GenBank/DDBJ databases">
        <authorList>
            <person name="Dougan E. K."/>
            <person name="Rhodes N."/>
            <person name="Thang M."/>
            <person name="Chan C."/>
        </authorList>
    </citation>
    <scope>NUCLEOTIDE SEQUENCE</scope>
</reference>
<evidence type="ECO:0000256" key="1">
    <source>
        <dbReference type="SAM" id="MobiDB-lite"/>
    </source>
</evidence>
<dbReference type="EMBL" id="CAJNDS010000737">
    <property type="protein sequence ID" value="CAE7231151.1"/>
    <property type="molecule type" value="Genomic_DNA"/>
</dbReference>
<keyword evidence="4" id="KW-1185">Reference proteome</keyword>
<protein>
    <submittedName>
        <fullName evidence="3">Uncharacterized protein</fullName>
    </submittedName>
</protein>
<feature type="compositionally biased region" description="Basic and acidic residues" evidence="1">
    <location>
        <begin position="91"/>
        <end position="101"/>
    </location>
</feature>
<dbReference type="EMBL" id="CAJNDS010002415">
    <property type="protein sequence ID" value="CAE7466503.1"/>
    <property type="molecule type" value="Genomic_DNA"/>
</dbReference>
<feature type="compositionally biased region" description="Basic and acidic residues" evidence="1">
    <location>
        <begin position="128"/>
        <end position="155"/>
    </location>
</feature>
<comment type="caution">
    <text evidence="3">The sequence shown here is derived from an EMBL/GenBank/DDBJ whole genome shotgun (WGS) entry which is preliminary data.</text>
</comment>
<organism evidence="3 4">
    <name type="scientific">Symbiodinium natans</name>
    <dbReference type="NCBI Taxonomy" id="878477"/>
    <lineage>
        <taxon>Eukaryota</taxon>
        <taxon>Sar</taxon>
        <taxon>Alveolata</taxon>
        <taxon>Dinophyceae</taxon>
        <taxon>Suessiales</taxon>
        <taxon>Symbiodiniaceae</taxon>
        <taxon>Symbiodinium</taxon>
    </lineage>
</organism>
<sequence>MVGCGARVQPVSSGRRANCHLKMDLSRGLSDSLYQIVVKTRNQCGVASGSFFYMDFGSSWDMSAVRASESTSLKRFVQSWFADGKAAGSEPDSKDKEEPGKGPEPGKGLKPGSEPASKTPVQPPQSKDPAEDGGAEKTPKGKGKGKESNKAKNEVDPVPEGTLATFVSQEYTYALSPELLITSLQKNRMTTNKKIFPGTILHLTADGKMKQCHEKPPDSFEYVYKLNSQVIVADGPDGDFNKLRMVSVEALAQEKDVKEFWKYPKFARDASVSAWTMTKPNIFFVLDGLQKQVHALVEKSSKVKWMWAVKVLNGRVTPQKLALVLDKQVIVPCSSGILQL</sequence>
<feature type="compositionally biased region" description="Low complexity" evidence="1">
    <location>
        <begin position="106"/>
        <end position="115"/>
    </location>
</feature>
<proteinExistence type="predicted"/>
<dbReference type="AlphaFoldDB" id="A0A812S4I6"/>
<accession>A0A812S4I6</accession>
<evidence type="ECO:0000313" key="3">
    <source>
        <dbReference type="EMBL" id="CAE7466503.1"/>
    </source>
</evidence>
<feature type="region of interest" description="Disordered" evidence="1">
    <location>
        <begin position="84"/>
        <end position="157"/>
    </location>
</feature>